<proteinExistence type="predicted"/>
<keyword evidence="1" id="KW-1133">Transmembrane helix</keyword>
<dbReference type="AlphaFoldDB" id="A0A0W1B176"/>
<keyword evidence="1" id="KW-0472">Membrane</keyword>
<organism evidence="2 3">
    <name type="scientific">Paenibacillus etheri</name>
    <dbReference type="NCBI Taxonomy" id="1306852"/>
    <lineage>
        <taxon>Bacteria</taxon>
        <taxon>Bacillati</taxon>
        <taxon>Bacillota</taxon>
        <taxon>Bacilli</taxon>
        <taxon>Bacillales</taxon>
        <taxon>Paenibacillaceae</taxon>
        <taxon>Paenibacillus</taxon>
    </lineage>
</organism>
<dbReference type="EMBL" id="LCZJ02000018">
    <property type="protein sequence ID" value="KTD87275.1"/>
    <property type="molecule type" value="Genomic_DNA"/>
</dbReference>
<evidence type="ECO:0000313" key="2">
    <source>
        <dbReference type="EMBL" id="KTD87275.1"/>
    </source>
</evidence>
<gene>
    <name evidence="2" type="ORF">UQ64_10625</name>
</gene>
<sequence>MKNNESFVFVTIPLSEIKKFILIDFVAGTVIYFAIKFPLHSFIAASAGSMFGPILIRQSMKMVQNRAKA</sequence>
<comment type="caution">
    <text evidence="2">The sequence shown here is derived from an EMBL/GenBank/DDBJ whole genome shotgun (WGS) entry which is preliminary data.</text>
</comment>
<feature type="transmembrane region" description="Helical" evidence="1">
    <location>
        <begin position="7"/>
        <end position="33"/>
    </location>
</feature>
<protein>
    <submittedName>
        <fullName evidence="2">Uncharacterized protein</fullName>
    </submittedName>
</protein>
<evidence type="ECO:0000256" key="1">
    <source>
        <dbReference type="SAM" id="Phobius"/>
    </source>
</evidence>
<evidence type="ECO:0000313" key="3">
    <source>
        <dbReference type="Proteomes" id="UP000054709"/>
    </source>
</evidence>
<keyword evidence="1" id="KW-0812">Transmembrane</keyword>
<dbReference type="Proteomes" id="UP000054709">
    <property type="component" value="Unassembled WGS sequence"/>
</dbReference>
<dbReference type="RefSeq" id="WP_060622800.1">
    <property type="nucleotide sequence ID" value="NZ_LCZJ02000018.1"/>
</dbReference>
<reference evidence="2 3" key="1">
    <citation type="journal article" date="2015" name="Int. Biodeterior. Biodegradation">
        <title>Physiological and genetic screening methods for the isolation of methyl tert-butyl ether-degrading bacteria for bioremediation purposes.</title>
        <authorList>
            <person name="Guisado I.M."/>
            <person name="Purswani J."/>
            <person name="Gonzalez Lopez J."/>
            <person name="Pozo C."/>
        </authorList>
    </citation>
    <scope>NUCLEOTIDE SEQUENCE [LARGE SCALE GENOMIC DNA]</scope>
    <source>
        <strain evidence="2 3">SH7</strain>
    </source>
</reference>
<name>A0A0W1B176_9BACL</name>
<keyword evidence="3" id="KW-1185">Reference proteome</keyword>
<accession>A0A0W1B176</accession>
<dbReference type="OrthoDB" id="2650756at2"/>